<dbReference type="CDD" id="cd01949">
    <property type="entry name" value="GGDEF"/>
    <property type="match status" value="1"/>
</dbReference>
<dbReference type="InterPro" id="IPR052155">
    <property type="entry name" value="Biofilm_reg_signaling"/>
</dbReference>
<dbReference type="Gene3D" id="3.20.20.450">
    <property type="entry name" value="EAL domain"/>
    <property type="match status" value="1"/>
</dbReference>
<dbReference type="SMART" id="SM00091">
    <property type="entry name" value="PAS"/>
    <property type="match status" value="1"/>
</dbReference>
<keyword evidence="1" id="KW-0472">Membrane</keyword>
<keyword evidence="1" id="KW-0812">Transmembrane</keyword>
<dbReference type="Pfam" id="PF12860">
    <property type="entry name" value="PAS_7"/>
    <property type="match status" value="1"/>
</dbReference>
<dbReference type="Gene3D" id="3.30.450.20">
    <property type="entry name" value="PAS domain"/>
    <property type="match status" value="1"/>
</dbReference>
<dbReference type="SMART" id="SM00267">
    <property type="entry name" value="GGDEF"/>
    <property type="match status" value="1"/>
</dbReference>
<dbReference type="OrthoDB" id="9814202at2"/>
<accession>A0A6N8DNQ9</accession>
<feature type="domain" description="EAL" evidence="3">
    <location>
        <begin position="513"/>
        <end position="762"/>
    </location>
</feature>
<evidence type="ECO:0000259" key="2">
    <source>
        <dbReference type="PROSITE" id="PS50112"/>
    </source>
</evidence>
<dbReference type="CDD" id="cd01948">
    <property type="entry name" value="EAL"/>
    <property type="match status" value="1"/>
</dbReference>
<dbReference type="GO" id="GO:0003824">
    <property type="term" value="F:catalytic activity"/>
    <property type="evidence" value="ECO:0007669"/>
    <property type="project" value="UniProtKB-ARBA"/>
</dbReference>
<dbReference type="InterPro" id="IPR035965">
    <property type="entry name" value="PAS-like_dom_sf"/>
</dbReference>
<gene>
    <name evidence="5" type="ORF">GJ654_09330</name>
</gene>
<dbReference type="SUPFAM" id="SSF55073">
    <property type="entry name" value="Nucleotide cyclase"/>
    <property type="match status" value="1"/>
</dbReference>
<dbReference type="EMBL" id="WNKS01000006">
    <property type="protein sequence ID" value="MTV31195.1"/>
    <property type="molecule type" value="Genomic_DNA"/>
</dbReference>
<sequence>MRISFGAKLWAVMGLSLMMALGLFAFVTRLSELNRGQIEGLVEAYEVALASSNLVQTVEQAVAQVGAVIMAPDTTTARSKSASLEDKIAQVDSQRRILLSKIGDHLPEAEKIKISLMIDEFISYQTDTAQLCLKFSPQAAIIQANDKSTTVNREHMLAEVKQLHSGMVRSAEEMRKELATSQSTRSTLLQIVPASSLMIGALMVAALMRGRQAKTNKQRFDSALDTMSQGFCLVDDTGRLLVVNSRLQVLFGLTEDLVGQSVQEMARRIVIARQIDDPEALKFLMNFNLHVQNMKAAVLTAELGQRIFDFRFDPLADGGLVLLAEEVTYARTAARKMERMALFDALTGLPNRAQLFRKLEATLQTFRLDARPFAVLCVDLDAFKDVNDTLGHLMGDKLLIEVSRRLKACLRPEDFVARLGGDEFVVVIAPSPTAVVPSAICERLIAEIGRPYDIEGQRLNIGASAGVALAPAQARSAEEILANADLALYHAKEQGRGCYRHFTAEMQAKAERRRRLGADLRNATANRELDLYYQPIVDGRTGQIETFEALVRWRHPTEGLVSPAEFIPIAEESGMIVDIGQWVLERACHDATTWPDQIRVAVNVSPLQFRRGDILQRVKQVLAVSGLPARRLEIEVTESVVIQDPNVTLQIFEELAALGVRLALDDFGTGYSSLSYLSRFPFHKIKIDRAFVKSIDDSKSLAVVGAMTQLAKSLDAKLVAEGVETREQLEVLIHRGVTSIQGFLYSQPRPLDEVADMIEASFPAQRCA</sequence>
<proteinExistence type="predicted"/>
<dbReference type="AlphaFoldDB" id="A0A6N8DNQ9"/>
<dbReference type="SUPFAM" id="SSF55785">
    <property type="entry name" value="PYP-like sensor domain (PAS domain)"/>
    <property type="match status" value="1"/>
</dbReference>
<reference evidence="5 6" key="1">
    <citation type="submission" date="2019-11" db="EMBL/GenBank/DDBJ databases">
        <title>Whole-genome sequence of a Rhodoblastus acidophilus DSM 142.</title>
        <authorList>
            <person name="Kyndt J.A."/>
            <person name="Meyer T.E."/>
        </authorList>
    </citation>
    <scope>NUCLEOTIDE SEQUENCE [LARGE SCALE GENOMIC DNA]</scope>
    <source>
        <strain evidence="5 6">DSM 142</strain>
    </source>
</reference>
<dbReference type="SUPFAM" id="SSF141868">
    <property type="entry name" value="EAL domain-like"/>
    <property type="match status" value="1"/>
</dbReference>
<dbReference type="FunFam" id="3.30.70.270:FF:000001">
    <property type="entry name" value="Diguanylate cyclase domain protein"/>
    <property type="match status" value="1"/>
</dbReference>
<organism evidence="5 6">
    <name type="scientific">Rhodoblastus acidophilus</name>
    <name type="common">Rhodopseudomonas acidophila</name>
    <dbReference type="NCBI Taxonomy" id="1074"/>
    <lineage>
        <taxon>Bacteria</taxon>
        <taxon>Pseudomonadati</taxon>
        <taxon>Pseudomonadota</taxon>
        <taxon>Alphaproteobacteria</taxon>
        <taxon>Hyphomicrobiales</taxon>
        <taxon>Rhodoblastaceae</taxon>
        <taxon>Rhodoblastus</taxon>
    </lineage>
</organism>
<evidence type="ECO:0000256" key="1">
    <source>
        <dbReference type="SAM" id="Phobius"/>
    </source>
</evidence>
<dbReference type="InterPro" id="IPR029787">
    <property type="entry name" value="Nucleotide_cyclase"/>
</dbReference>
<feature type="transmembrane region" description="Helical" evidence="1">
    <location>
        <begin position="7"/>
        <end position="27"/>
    </location>
</feature>
<feature type="domain" description="GGDEF" evidence="4">
    <location>
        <begin position="371"/>
        <end position="504"/>
    </location>
</feature>
<dbReference type="NCBIfam" id="TIGR00254">
    <property type="entry name" value="GGDEF"/>
    <property type="match status" value="1"/>
</dbReference>
<evidence type="ECO:0000259" key="4">
    <source>
        <dbReference type="PROSITE" id="PS50887"/>
    </source>
</evidence>
<dbReference type="InterPro" id="IPR043128">
    <property type="entry name" value="Rev_trsase/Diguanyl_cyclase"/>
</dbReference>
<dbReference type="PANTHER" id="PTHR44757:SF2">
    <property type="entry name" value="BIOFILM ARCHITECTURE MAINTENANCE PROTEIN MBAA"/>
    <property type="match status" value="1"/>
</dbReference>
<evidence type="ECO:0000259" key="3">
    <source>
        <dbReference type="PROSITE" id="PS50883"/>
    </source>
</evidence>
<keyword evidence="1" id="KW-1133">Transmembrane helix</keyword>
<feature type="domain" description="PAS" evidence="2">
    <location>
        <begin position="216"/>
        <end position="256"/>
    </location>
</feature>
<comment type="caution">
    <text evidence="5">The sequence shown here is derived from an EMBL/GenBank/DDBJ whole genome shotgun (WGS) entry which is preliminary data.</text>
</comment>
<dbReference type="SMART" id="SM00052">
    <property type="entry name" value="EAL"/>
    <property type="match status" value="1"/>
</dbReference>
<dbReference type="PROSITE" id="PS50112">
    <property type="entry name" value="PAS"/>
    <property type="match status" value="1"/>
</dbReference>
<dbReference type="PROSITE" id="PS50887">
    <property type="entry name" value="GGDEF"/>
    <property type="match status" value="1"/>
</dbReference>
<dbReference type="InterPro" id="IPR000014">
    <property type="entry name" value="PAS"/>
</dbReference>
<dbReference type="InterPro" id="IPR035919">
    <property type="entry name" value="EAL_sf"/>
</dbReference>
<dbReference type="PANTHER" id="PTHR44757">
    <property type="entry name" value="DIGUANYLATE CYCLASE DGCP"/>
    <property type="match status" value="1"/>
</dbReference>
<evidence type="ECO:0000313" key="6">
    <source>
        <dbReference type="Proteomes" id="UP000439113"/>
    </source>
</evidence>
<dbReference type="Pfam" id="PF00990">
    <property type="entry name" value="GGDEF"/>
    <property type="match status" value="1"/>
</dbReference>
<dbReference type="Gene3D" id="3.30.70.270">
    <property type="match status" value="1"/>
</dbReference>
<dbReference type="InterPro" id="IPR001633">
    <property type="entry name" value="EAL_dom"/>
</dbReference>
<name>A0A6N8DNQ9_RHOAC</name>
<dbReference type="Proteomes" id="UP000439113">
    <property type="component" value="Unassembled WGS sequence"/>
</dbReference>
<dbReference type="InterPro" id="IPR000160">
    <property type="entry name" value="GGDEF_dom"/>
</dbReference>
<dbReference type="Pfam" id="PF00563">
    <property type="entry name" value="EAL"/>
    <property type="match status" value="1"/>
</dbReference>
<dbReference type="PROSITE" id="PS50883">
    <property type="entry name" value="EAL"/>
    <property type="match status" value="1"/>
</dbReference>
<evidence type="ECO:0000313" key="5">
    <source>
        <dbReference type="EMBL" id="MTV31195.1"/>
    </source>
</evidence>
<protein>
    <submittedName>
        <fullName evidence="5">EAL domain-containing protein</fullName>
    </submittedName>
</protein>